<accession>A0A8C1YDU2</accession>
<dbReference type="GO" id="GO:0005667">
    <property type="term" value="C:transcription regulator complex"/>
    <property type="evidence" value="ECO:0007669"/>
    <property type="project" value="TreeGrafter"/>
</dbReference>
<dbReference type="PROSITE" id="PS51029">
    <property type="entry name" value="MADF"/>
    <property type="match status" value="1"/>
</dbReference>
<dbReference type="Proteomes" id="UP000694427">
    <property type="component" value="Unplaced"/>
</dbReference>
<dbReference type="Ensembl" id="ENSCCRT00010134106.1">
    <property type="protein sequence ID" value="ENSCCRP00010120743.1"/>
    <property type="gene ID" value="ENSCCRG00010052777.1"/>
</dbReference>
<dbReference type="SMART" id="SM00595">
    <property type="entry name" value="MADF"/>
    <property type="match status" value="1"/>
</dbReference>
<dbReference type="InterPro" id="IPR006578">
    <property type="entry name" value="MADF-dom"/>
</dbReference>
<dbReference type="PANTHER" id="PTHR12243">
    <property type="entry name" value="MADF DOMAIN TRANSCRIPTION FACTOR"/>
    <property type="match status" value="1"/>
</dbReference>
<dbReference type="AlphaFoldDB" id="A0A8C1YDU2"/>
<dbReference type="PANTHER" id="PTHR12243:SF48">
    <property type="entry name" value="MADF DOMAIN-CONTAINING PROTEIN"/>
    <property type="match status" value="1"/>
</dbReference>
<organism evidence="2 3">
    <name type="scientific">Cyprinus carpio</name>
    <name type="common">Common carp</name>
    <dbReference type="NCBI Taxonomy" id="7962"/>
    <lineage>
        <taxon>Eukaryota</taxon>
        <taxon>Metazoa</taxon>
        <taxon>Chordata</taxon>
        <taxon>Craniata</taxon>
        <taxon>Vertebrata</taxon>
        <taxon>Euteleostomi</taxon>
        <taxon>Actinopterygii</taxon>
        <taxon>Neopterygii</taxon>
        <taxon>Teleostei</taxon>
        <taxon>Ostariophysi</taxon>
        <taxon>Cypriniformes</taxon>
        <taxon>Cyprinidae</taxon>
        <taxon>Cyprininae</taxon>
        <taxon>Cyprinus</taxon>
    </lineage>
</organism>
<evidence type="ECO:0000259" key="1">
    <source>
        <dbReference type="PROSITE" id="PS51029"/>
    </source>
</evidence>
<dbReference type="Pfam" id="PF10545">
    <property type="entry name" value="MADF_DNA_bdg"/>
    <property type="match status" value="1"/>
</dbReference>
<keyword evidence="3" id="KW-1185">Reference proteome</keyword>
<dbReference type="GO" id="GO:0006357">
    <property type="term" value="P:regulation of transcription by RNA polymerase II"/>
    <property type="evidence" value="ECO:0007669"/>
    <property type="project" value="TreeGrafter"/>
</dbReference>
<protein>
    <recommendedName>
        <fullName evidence="1">MADF domain-containing protein</fullName>
    </recommendedName>
</protein>
<sequence length="132" mass="15317">LAAEQLILSVSSHPELYDTSSYFYRDRNKKDLAWKSVGEEIGQPEDVCRKKWKSLRDMYLKEKRKEMEKRSGSAAGSVKKLKYSQILGFLDPFVTPRETTRGTGFEALVIEYNHPRDQGEGEAEYCLDRAYR</sequence>
<dbReference type="GO" id="GO:0005634">
    <property type="term" value="C:nucleus"/>
    <property type="evidence" value="ECO:0007669"/>
    <property type="project" value="TreeGrafter"/>
</dbReference>
<name>A0A8C1YDU2_CYPCA</name>
<feature type="domain" description="MADF" evidence="1">
    <location>
        <begin position="5"/>
        <end position="95"/>
    </location>
</feature>
<reference evidence="2" key="2">
    <citation type="submission" date="2025-09" db="UniProtKB">
        <authorList>
            <consortium name="Ensembl"/>
        </authorList>
    </citation>
    <scope>IDENTIFICATION</scope>
</reference>
<dbReference type="InterPro" id="IPR039353">
    <property type="entry name" value="TF_Adf1"/>
</dbReference>
<proteinExistence type="predicted"/>
<reference evidence="2" key="1">
    <citation type="submission" date="2025-08" db="UniProtKB">
        <authorList>
            <consortium name="Ensembl"/>
        </authorList>
    </citation>
    <scope>IDENTIFICATION</scope>
</reference>
<evidence type="ECO:0000313" key="2">
    <source>
        <dbReference type="Ensembl" id="ENSCCRP00010120743.1"/>
    </source>
</evidence>
<evidence type="ECO:0000313" key="3">
    <source>
        <dbReference type="Proteomes" id="UP000694427"/>
    </source>
</evidence>